<dbReference type="HOGENOM" id="CLU_072379_0_0_1"/>
<evidence type="ECO:0000256" key="1">
    <source>
        <dbReference type="SAM" id="MobiDB-lite"/>
    </source>
</evidence>
<dbReference type="OrthoDB" id="283424at2759"/>
<sequence length="253" mass="28542">MWLPAQCRPALSSMITARHFHHTAQVWARRNRPKQLPLPDEMLELSITESFPKFNGDDIPSGAHLALHQQRQVTNYLRLIENEMPKFVSFRKPFIPPTADTPLVIRSVDYAGESHPLTAKRTVVVPVAQLPLAGDMARHKLKLVAGARWTPEPPKNAGVPLDREEGMHGYIKIACEDFPRPAMNLKWISDTIDKLVAEANDETSSCYQDLPLDTRHVEAKVKKAKKGDHARGKTSRPSLKDFPKEWLPQASVQ</sequence>
<dbReference type="GO" id="GO:0003735">
    <property type="term" value="F:structural constituent of ribosome"/>
    <property type="evidence" value="ECO:0007669"/>
    <property type="project" value="InterPro"/>
</dbReference>
<dbReference type="InterPro" id="IPR039848">
    <property type="entry name" value="Ribosomal_mS35_mt"/>
</dbReference>
<accession>A0A0D0E5X2</accession>
<reference evidence="4" key="2">
    <citation type="submission" date="2015-01" db="EMBL/GenBank/DDBJ databases">
        <title>Evolutionary Origins and Diversification of the Mycorrhizal Mutualists.</title>
        <authorList>
            <consortium name="DOE Joint Genome Institute"/>
            <consortium name="Mycorrhizal Genomics Consortium"/>
            <person name="Kohler A."/>
            <person name="Kuo A."/>
            <person name="Nagy L.G."/>
            <person name="Floudas D."/>
            <person name="Copeland A."/>
            <person name="Barry K.W."/>
            <person name="Cichocki N."/>
            <person name="Veneault-Fourrey C."/>
            <person name="LaButti K."/>
            <person name="Lindquist E.A."/>
            <person name="Lipzen A."/>
            <person name="Lundell T."/>
            <person name="Morin E."/>
            <person name="Murat C."/>
            <person name="Riley R."/>
            <person name="Ohm R."/>
            <person name="Sun H."/>
            <person name="Tunlid A."/>
            <person name="Henrissat B."/>
            <person name="Grigoriev I.V."/>
            <person name="Hibbett D.S."/>
            <person name="Martin F."/>
        </authorList>
    </citation>
    <scope>NUCLEOTIDE SEQUENCE [LARGE SCALE GENOMIC DNA]</scope>
    <source>
        <strain evidence="4">Ve08.2h10</strain>
    </source>
</reference>
<dbReference type="InterPro" id="IPR019349">
    <property type="entry name" value="Ribosomal_mS35_mit"/>
</dbReference>
<evidence type="ECO:0000313" key="3">
    <source>
        <dbReference type="EMBL" id="KIL00247.1"/>
    </source>
</evidence>
<dbReference type="Proteomes" id="UP000054538">
    <property type="component" value="Unassembled WGS sequence"/>
</dbReference>
<gene>
    <name evidence="3" type="ORF">PAXRUDRAFT_821862</name>
</gene>
<dbReference type="Pfam" id="PF10213">
    <property type="entry name" value="MRP-S28"/>
    <property type="match status" value="1"/>
</dbReference>
<dbReference type="AlphaFoldDB" id="A0A0D0E5X2"/>
<reference evidence="3 4" key="1">
    <citation type="submission" date="2014-04" db="EMBL/GenBank/DDBJ databases">
        <authorList>
            <consortium name="DOE Joint Genome Institute"/>
            <person name="Kuo A."/>
            <person name="Kohler A."/>
            <person name="Jargeat P."/>
            <person name="Nagy L.G."/>
            <person name="Floudas D."/>
            <person name="Copeland A."/>
            <person name="Barry K.W."/>
            <person name="Cichocki N."/>
            <person name="Veneault-Fourrey C."/>
            <person name="LaButti K."/>
            <person name="Lindquist E.A."/>
            <person name="Lipzen A."/>
            <person name="Lundell T."/>
            <person name="Morin E."/>
            <person name="Murat C."/>
            <person name="Sun H."/>
            <person name="Tunlid A."/>
            <person name="Henrissat B."/>
            <person name="Grigoriev I.V."/>
            <person name="Hibbett D.S."/>
            <person name="Martin F."/>
            <person name="Nordberg H.P."/>
            <person name="Cantor M.N."/>
            <person name="Hua S.X."/>
        </authorList>
    </citation>
    <scope>NUCLEOTIDE SEQUENCE [LARGE SCALE GENOMIC DNA]</scope>
    <source>
        <strain evidence="3 4">Ve08.2h10</strain>
    </source>
</reference>
<feature type="region of interest" description="Disordered" evidence="1">
    <location>
        <begin position="220"/>
        <end position="253"/>
    </location>
</feature>
<evidence type="ECO:0000259" key="2">
    <source>
        <dbReference type="Pfam" id="PF10213"/>
    </source>
</evidence>
<protein>
    <recommendedName>
        <fullName evidence="2">Small ribosomal subunit protein mS35 mitochondrial conserved domain-containing protein</fullName>
    </recommendedName>
</protein>
<dbReference type="GO" id="GO:0032543">
    <property type="term" value="P:mitochondrial translation"/>
    <property type="evidence" value="ECO:0007669"/>
    <property type="project" value="InterPro"/>
</dbReference>
<evidence type="ECO:0000313" key="4">
    <source>
        <dbReference type="Proteomes" id="UP000054538"/>
    </source>
</evidence>
<dbReference type="InParanoid" id="A0A0D0E5X2"/>
<dbReference type="STRING" id="930991.A0A0D0E5X2"/>
<keyword evidence="4" id="KW-1185">Reference proteome</keyword>
<feature type="compositionally biased region" description="Basic and acidic residues" evidence="1">
    <location>
        <begin position="220"/>
        <end position="231"/>
    </location>
</feature>
<organism evidence="3 4">
    <name type="scientific">Paxillus rubicundulus Ve08.2h10</name>
    <dbReference type="NCBI Taxonomy" id="930991"/>
    <lineage>
        <taxon>Eukaryota</taxon>
        <taxon>Fungi</taxon>
        <taxon>Dikarya</taxon>
        <taxon>Basidiomycota</taxon>
        <taxon>Agaricomycotina</taxon>
        <taxon>Agaricomycetes</taxon>
        <taxon>Agaricomycetidae</taxon>
        <taxon>Boletales</taxon>
        <taxon>Paxilineae</taxon>
        <taxon>Paxillaceae</taxon>
        <taxon>Paxillus</taxon>
    </lineage>
</organism>
<dbReference type="PANTHER" id="PTHR13490">
    <property type="entry name" value="MITOCHONDRIAL 28S RIBOSOMAL PROTEIN S28"/>
    <property type="match status" value="1"/>
</dbReference>
<dbReference type="PANTHER" id="PTHR13490:SF0">
    <property type="entry name" value="SMALL RIBOSOMAL SUBUNIT PROTEIN MS35"/>
    <property type="match status" value="1"/>
</dbReference>
<proteinExistence type="predicted"/>
<feature type="domain" description="Small ribosomal subunit protein mS35 mitochondrial conserved" evidence="2">
    <location>
        <begin position="93"/>
        <end position="246"/>
    </location>
</feature>
<dbReference type="GO" id="GO:0005763">
    <property type="term" value="C:mitochondrial small ribosomal subunit"/>
    <property type="evidence" value="ECO:0007669"/>
    <property type="project" value="TreeGrafter"/>
</dbReference>
<name>A0A0D0E5X2_9AGAM</name>
<dbReference type="EMBL" id="KN824838">
    <property type="protein sequence ID" value="KIL00247.1"/>
    <property type="molecule type" value="Genomic_DNA"/>
</dbReference>